<organism evidence="2">
    <name type="scientific">Caenorhabditis brenneri</name>
    <name type="common">Nematode worm</name>
    <dbReference type="NCBI Taxonomy" id="135651"/>
    <lineage>
        <taxon>Eukaryota</taxon>
        <taxon>Metazoa</taxon>
        <taxon>Ecdysozoa</taxon>
        <taxon>Nematoda</taxon>
        <taxon>Chromadorea</taxon>
        <taxon>Rhabditida</taxon>
        <taxon>Rhabditina</taxon>
        <taxon>Rhabditomorpha</taxon>
        <taxon>Rhabditoidea</taxon>
        <taxon>Rhabditidae</taxon>
        <taxon>Peloderinae</taxon>
        <taxon>Caenorhabditis</taxon>
    </lineage>
</organism>
<keyword evidence="2" id="KW-1185">Reference proteome</keyword>
<evidence type="ECO:0000313" key="1">
    <source>
        <dbReference type="EMBL" id="EGT51129.1"/>
    </source>
</evidence>
<protein>
    <submittedName>
        <fullName evidence="1">Uncharacterized protein</fullName>
    </submittedName>
</protein>
<dbReference type="AlphaFoldDB" id="G0PCI7"/>
<gene>
    <name evidence="1" type="ORF">CAEBREN_03771</name>
</gene>
<sequence length="110" mass="12505">MIKVNPSPSSCLPGLFPKPKVELLRAKIRGLPRLHNRLDEAHGSRFGPDHISSAKLDYSSDVTKRGAYDLFSKAHQDRYEDIPGENNPYIADWLVYEHEKTLMMSLKKVA</sequence>
<reference evidence="2" key="1">
    <citation type="submission" date="2011-07" db="EMBL/GenBank/DDBJ databases">
        <authorList>
            <consortium name="Caenorhabditis brenneri Sequencing and Analysis Consortium"/>
            <person name="Wilson R.K."/>
        </authorList>
    </citation>
    <scope>NUCLEOTIDE SEQUENCE [LARGE SCALE GENOMIC DNA]</scope>
    <source>
        <strain evidence="2">PB2801</strain>
    </source>
</reference>
<dbReference type="HOGENOM" id="CLU_2173225_0_0_1"/>
<dbReference type="Proteomes" id="UP000008068">
    <property type="component" value="Unassembled WGS sequence"/>
</dbReference>
<dbReference type="InParanoid" id="G0PCI7"/>
<name>G0PCI7_CAEBE</name>
<evidence type="ECO:0000313" key="2">
    <source>
        <dbReference type="Proteomes" id="UP000008068"/>
    </source>
</evidence>
<proteinExistence type="predicted"/>
<accession>G0PCI7</accession>
<dbReference type="EMBL" id="GL380244">
    <property type="protein sequence ID" value="EGT51129.1"/>
    <property type="molecule type" value="Genomic_DNA"/>
</dbReference>